<reference evidence="1" key="1">
    <citation type="submission" date="2020-08" db="EMBL/GenBank/DDBJ databases">
        <title>Sequencing the genomes of 1000 actinobacteria strains.</title>
        <authorList>
            <person name="Klenk H.-P."/>
        </authorList>
    </citation>
    <scope>NUCLEOTIDE SEQUENCE</scope>
    <source>
        <strain evidence="1">DSM 10695</strain>
    </source>
</reference>
<keyword evidence="2" id="KW-1185">Reference proteome</keyword>
<proteinExistence type="predicted"/>
<accession>A0A923E5Q9</accession>
<organism evidence="1 2">
    <name type="scientific">Schaalia hyovaginalis</name>
    <dbReference type="NCBI Taxonomy" id="29316"/>
    <lineage>
        <taxon>Bacteria</taxon>
        <taxon>Bacillati</taxon>
        <taxon>Actinomycetota</taxon>
        <taxon>Actinomycetes</taxon>
        <taxon>Actinomycetales</taxon>
        <taxon>Actinomycetaceae</taxon>
        <taxon>Schaalia</taxon>
    </lineage>
</organism>
<sequence length="131" mass="14329">MTALDLEASDYIEISAMTRQPSATTLASVRTKFQRPHERSKAWRAARISSGLPHVARSSWVFSGTFFAAVMMKVSNDPPAAVQMSVGGNGAFHQTLNAAQATPVMGAVMKMLKNHPFRIARLIVWNARTNV</sequence>
<dbReference type="AlphaFoldDB" id="A0A923E5Q9"/>
<comment type="caution">
    <text evidence="1">The sequence shown here is derived from an EMBL/GenBank/DDBJ whole genome shotgun (WGS) entry which is preliminary data.</text>
</comment>
<dbReference type="Proteomes" id="UP000617426">
    <property type="component" value="Unassembled WGS sequence"/>
</dbReference>
<name>A0A923E5Q9_9ACTO</name>
<evidence type="ECO:0000313" key="1">
    <source>
        <dbReference type="EMBL" id="MBB6335358.1"/>
    </source>
</evidence>
<evidence type="ECO:0000313" key="2">
    <source>
        <dbReference type="Proteomes" id="UP000617426"/>
    </source>
</evidence>
<gene>
    <name evidence="1" type="ORF">HD592_001923</name>
</gene>
<protein>
    <submittedName>
        <fullName evidence="1">Uncharacterized protein</fullName>
    </submittedName>
</protein>
<dbReference type="EMBL" id="JACHMK010000001">
    <property type="protein sequence ID" value="MBB6335358.1"/>
    <property type="molecule type" value="Genomic_DNA"/>
</dbReference>